<dbReference type="GeneID" id="66871339"/>
<evidence type="ECO:0000256" key="1">
    <source>
        <dbReference type="ARBA" id="ARBA00006484"/>
    </source>
</evidence>
<evidence type="ECO:0000313" key="4">
    <source>
        <dbReference type="Proteomes" id="UP000036780"/>
    </source>
</evidence>
<dbReference type="PRINTS" id="PR00080">
    <property type="entry name" value="SDRFAMILY"/>
</dbReference>
<evidence type="ECO:0000313" key="3">
    <source>
        <dbReference type="EMBL" id="KNE19630.1"/>
    </source>
</evidence>
<reference evidence="4" key="1">
    <citation type="submission" date="2015-07" db="EMBL/GenBank/DDBJ databases">
        <title>Fjat-10053 dsm26.</title>
        <authorList>
            <person name="Liu B."/>
            <person name="Wang J."/>
            <person name="Zhu Y."/>
            <person name="Liu G."/>
            <person name="Chen Q."/>
            <person name="Chen Z."/>
            <person name="Lan J."/>
            <person name="Che J."/>
            <person name="Ge C."/>
            <person name="Shi H."/>
            <person name="Pan Z."/>
            <person name="Liu X."/>
        </authorList>
    </citation>
    <scope>NUCLEOTIDE SEQUENCE [LARGE SCALE GENOMIC DNA]</scope>
    <source>
        <strain evidence="4">DSM 26</strain>
    </source>
</reference>
<dbReference type="Gene3D" id="3.40.50.720">
    <property type="entry name" value="NAD(P)-binding Rossmann-like Domain"/>
    <property type="match status" value="1"/>
</dbReference>
<dbReference type="PANTHER" id="PTHR42879:SF6">
    <property type="entry name" value="NADPH-DEPENDENT REDUCTASE BACG"/>
    <property type="match status" value="1"/>
</dbReference>
<dbReference type="Pfam" id="PF13561">
    <property type="entry name" value="adh_short_C2"/>
    <property type="match status" value="1"/>
</dbReference>
<dbReference type="FunFam" id="3.40.50.720:FF:000084">
    <property type="entry name" value="Short-chain dehydrogenase reductase"/>
    <property type="match status" value="1"/>
</dbReference>
<proteinExistence type="inferred from homology"/>
<name>A0A0L0QLY2_VIRPA</name>
<protein>
    <submittedName>
        <fullName evidence="3">3-oxoacyl-ACP reductase</fullName>
    </submittedName>
</protein>
<keyword evidence="2" id="KW-0560">Oxidoreductase</keyword>
<sequence>MDMNLKNKTVLVTAGSKGLGKAIATEFAKEGAVVFISSRNKENLEDAVKDIKEATDNPNVDYYVCNMKDPNTIKQMISSIVEGHGGIDVLINNAGGPPAGSFLEMDDDKWYHAFELNLLSFVRTIREVIPHMKQQGSGRIVNIASSSIKQALDNLVLSNTMRPGIVGLSKTLAQELSADNILINTVGPGSVKTDRILDLNKKKAEKLELSAEEVMAKAEQNIPMKRYGKPEEFAKAIVFLASGANTYITGQSLIVDGGLVKAL</sequence>
<dbReference type="OrthoDB" id="9803333at2"/>
<dbReference type="SUPFAM" id="SSF51735">
    <property type="entry name" value="NAD(P)-binding Rossmann-fold domains"/>
    <property type="match status" value="1"/>
</dbReference>
<dbReference type="RefSeq" id="WP_050352177.1">
    <property type="nucleotide sequence ID" value="NZ_BOSN01000002.1"/>
</dbReference>
<organism evidence="3 4">
    <name type="scientific">Virgibacillus pantothenticus</name>
    <dbReference type="NCBI Taxonomy" id="1473"/>
    <lineage>
        <taxon>Bacteria</taxon>
        <taxon>Bacillati</taxon>
        <taxon>Bacillota</taxon>
        <taxon>Bacilli</taxon>
        <taxon>Bacillales</taxon>
        <taxon>Bacillaceae</taxon>
        <taxon>Virgibacillus</taxon>
    </lineage>
</organism>
<dbReference type="EMBL" id="LGTO01000007">
    <property type="protein sequence ID" value="KNE19630.1"/>
    <property type="molecule type" value="Genomic_DNA"/>
</dbReference>
<dbReference type="InterPro" id="IPR002347">
    <property type="entry name" value="SDR_fam"/>
</dbReference>
<dbReference type="PANTHER" id="PTHR42879">
    <property type="entry name" value="3-OXOACYL-(ACYL-CARRIER-PROTEIN) REDUCTASE"/>
    <property type="match status" value="1"/>
</dbReference>
<dbReference type="PATRIC" id="fig|1473.5.peg.1487"/>
<dbReference type="AlphaFoldDB" id="A0A0L0QLY2"/>
<dbReference type="GO" id="GO:0016491">
    <property type="term" value="F:oxidoreductase activity"/>
    <property type="evidence" value="ECO:0007669"/>
    <property type="project" value="UniProtKB-KW"/>
</dbReference>
<dbReference type="GO" id="GO:0008206">
    <property type="term" value="P:bile acid metabolic process"/>
    <property type="evidence" value="ECO:0007669"/>
    <property type="project" value="UniProtKB-ARBA"/>
</dbReference>
<keyword evidence="4" id="KW-1185">Reference proteome</keyword>
<comment type="similarity">
    <text evidence="1">Belongs to the short-chain dehydrogenases/reductases (SDR) family.</text>
</comment>
<accession>A0A0L0QLY2</accession>
<dbReference type="InterPro" id="IPR036291">
    <property type="entry name" value="NAD(P)-bd_dom_sf"/>
</dbReference>
<comment type="caution">
    <text evidence="3">The sequence shown here is derived from an EMBL/GenBank/DDBJ whole genome shotgun (WGS) entry which is preliminary data.</text>
</comment>
<evidence type="ECO:0000256" key="2">
    <source>
        <dbReference type="ARBA" id="ARBA00023002"/>
    </source>
</evidence>
<dbReference type="PRINTS" id="PR00081">
    <property type="entry name" value="GDHRDH"/>
</dbReference>
<gene>
    <name evidence="3" type="ORF">AFK71_14290</name>
</gene>
<dbReference type="CDD" id="cd05344">
    <property type="entry name" value="BKR_like_SDR_like"/>
    <property type="match status" value="1"/>
</dbReference>
<dbReference type="InterPro" id="IPR050259">
    <property type="entry name" value="SDR"/>
</dbReference>
<dbReference type="Proteomes" id="UP000036780">
    <property type="component" value="Unassembled WGS sequence"/>
</dbReference>